<dbReference type="AlphaFoldDB" id="F8N6W7"/>
<evidence type="ECO:0000313" key="1">
    <source>
        <dbReference type="EMBL" id="EGN57352.1"/>
    </source>
</evidence>
<dbReference type="Proteomes" id="UP000002772">
    <property type="component" value="Unassembled WGS sequence"/>
</dbReference>
<reference evidence="2" key="1">
    <citation type="journal article" date="2011" name="Stand. Genomic Sci.">
        <title>Non-contiguous finished genome sequence of the opportunistic oral pathogen Prevotella multisaccharivorax type strain (PPPA20).</title>
        <authorList>
            <person name="Pati A."/>
            <person name="Gronow S."/>
            <person name="Lu M."/>
            <person name="Lapidus A."/>
            <person name="Nolan M."/>
            <person name="Lucas S."/>
            <person name="Hammon N."/>
            <person name="Deshpande S."/>
            <person name="Cheng J.F."/>
            <person name="Tapia R."/>
            <person name="Han C."/>
            <person name="Goodwin L."/>
            <person name="Pitluck S."/>
            <person name="Liolios K."/>
            <person name="Pagani I."/>
            <person name="Mavromatis K."/>
            <person name="Mikhailova N."/>
            <person name="Huntemann M."/>
            <person name="Chen A."/>
            <person name="Palaniappan K."/>
            <person name="Land M."/>
            <person name="Hauser L."/>
            <person name="Detter J.C."/>
            <person name="Brambilla E.M."/>
            <person name="Rohde M."/>
            <person name="Goker M."/>
            <person name="Woyke T."/>
            <person name="Bristow J."/>
            <person name="Eisen J.A."/>
            <person name="Markowitz V."/>
            <person name="Hugenholtz P."/>
            <person name="Kyrpides N.C."/>
            <person name="Klenk H.P."/>
            <person name="Ivanova N."/>
        </authorList>
    </citation>
    <scope>NUCLEOTIDE SEQUENCE [LARGE SCALE GENOMIC DNA]</scope>
    <source>
        <strain evidence="2">DSM 17128</strain>
    </source>
</reference>
<dbReference type="EMBL" id="GL945017">
    <property type="protein sequence ID" value="EGN57352.1"/>
    <property type="molecule type" value="Genomic_DNA"/>
</dbReference>
<dbReference type="RefSeq" id="WP_007574851.1">
    <property type="nucleotide sequence ID" value="NZ_GL945017.1"/>
</dbReference>
<sequence length="64" mass="7692">MNQKFLYTTISKVNVILEIRPVWKLRWQTRLQAQKPKLSHCQRLSLYRGLRESGHEPCTRILEV</sequence>
<name>F8N6W7_9BACT</name>
<accession>F8N6W7</accession>
<evidence type="ECO:0000313" key="2">
    <source>
        <dbReference type="Proteomes" id="UP000002772"/>
    </source>
</evidence>
<proteinExistence type="predicted"/>
<protein>
    <submittedName>
        <fullName evidence="1">Uncharacterized protein</fullName>
    </submittedName>
</protein>
<keyword evidence="2" id="KW-1185">Reference proteome</keyword>
<gene>
    <name evidence="1" type="ORF">Premu_1952</name>
</gene>
<dbReference type="HOGENOM" id="CLU_2864099_0_0_10"/>
<organism evidence="1 2">
    <name type="scientific">Hallella multisaccharivorax DSM 17128</name>
    <dbReference type="NCBI Taxonomy" id="688246"/>
    <lineage>
        <taxon>Bacteria</taxon>
        <taxon>Pseudomonadati</taxon>
        <taxon>Bacteroidota</taxon>
        <taxon>Bacteroidia</taxon>
        <taxon>Bacteroidales</taxon>
        <taxon>Prevotellaceae</taxon>
        <taxon>Hallella</taxon>
    </lineage>
</organism>